<name>A0A2T0AVV3_9FIRM</name>
<reference evidence="1 2" key="1">
    <citation type="submission" date="2018-03" db="EMBL/GenBank/DDBJ databases">
        <title>Genome sequence of Moorella humiferrea DSM 23265.</title>
        <authorList>
            <person name="Poehlein A."/>
            <person name="Daniel R."/>
        </authorList>
    </citation>
    <scope>NUCLEOTIDE SEQUENCE [LARGE SCALE GENOMIC DNA]</scope>
    <source>
        <strain evidence="1 2">DSM 23265</strain>
    </source>
</reference>
<gene>
    <name evidence="1" type="ORF">MOHU_03560</name>
</gene>
<dbReference type="OrthoDB" id="1724738at2"/>
<dbReference type="Pfam" id="PF16258">
    <property type="entry name" value="DUF4912"/>
    <property type="match status" value="1"/>
</dbReference>
<comment type="caution">
    <text evidence="1">The sequence shown here is derived from an EMBL/GenBank/DDBJ whole genome shotgun (WGS) entry which is preliminary data.</text>
</comment>
<keyword evidence="2" id="KW-1185">Reference proteome</keyword>
<dbReference type="InterPro" id="IPR032585">
    <property type="entry name" value="DUF4912"/>
</dbReference>
<dbReference type="EMBL" id="PVXM01000006">
    <property type="protein sequence ID" value="PRR74858.1"/>
    <property type="molecule type" value="Genomic_DNA"/>
</dbReference>
<protein>
    <recommendedName>
        <fullName evidence="3">DUF4912 domain-containing protein</fullName>
    </recommendedName>
</protein>
<dbReference type="RefSeq" id="WP_106004399.1">
    <property type="nucleotide sequence ID" value="NZ_CP136419.1"/>
</dbReference>
<evidence type="ECO:0008006" key="3">
    <source>
        <dbReference type="Google" id="ProtNLM"/>
    </source>
</evidence>
<dbReference type="Proteomes" id="UP000238415">
    <property type="component" value="Unassembled WGS sequence"/>
</dbReference>
<dbReference type="AlphaFoldDB" id="A0A2T0AVV3"/>
<organism evidence="1 2">
    <name type="scientific">Neomoorella humiferrea</name>
    <dbReference type="NCBI Taxonomy" id="676965"/>
    <lineage>
        <taxon>Bacteria</taxon>
        <taxon>Bacillati</taxon>
        <taxon>Bacillota</taxon>
        <taxon>Clostridia</taxon>
        <taxon>Neomoorellales</taxon>
        <taxon>Neomoorellaceae</taxon>
        <taxon>Neomoorella</taxon>
    </lineage>
</organism>
<sequence length="147" mass="16360">MGGGAFGRAANELVCLLQDPRTLFVYWAFSPERMQVVRDFLDKFHPASPLVLRLVCKASPTHSREITLTFRPSGSHYFRDVDPSFAYHVELGLKTTRGQFLVLARTPGIIPGPFWAGQKAGEEAGAVKADKADKGEKELRNFISHRS</sequence>
<accession>A0A2T0AVV3</accession>
<evidence type="ECO:0000313" key="2">
    <source>
        <dbReference type="Proteomes" id="UP000238415"/>
    </source>
</evidence>
<evidence type="ECO:0000313" key="1">
    <source>
        <dbReference type="EMBL" id="PRR74858.1"/>
    </source>
</evidence>
<proteinExistence type="predicted"/>